<organism evidence="2 3">
    <name type="scientific">Gracilibacillus orientalis</name>
    <dbReference type="NCBI Taxonomy" id="334253"/>
    <lineage>
        <taxon>Bacteria</taxon>
        <taxon>Bacillati</taxon>
        <taxon>Bacillota</taxon>
        <taxon>Bacilli</taxon>
        <taxon>Bacillales</taxon>
        <taxon>Bacillaceae</taxon>
        <taxon>Gracilibacillus</taxon>
    </lineage>
</organism>
<accession>A0A1I4LU76</accession>
<sequence length="185" mass="20513">MNKKEFITSLDTRLQKLTKEERQDILQDFNEHFDIGKEEGKTEEEIAHSLGSPSQIEKELLASYYVEKVESTSSAGNVLKAVWAVIGLSFFNLVIVLGPFIALVSVIVAGWVAGASFVLSPLLFLINLAVFPGTFEFFDMFFSVTLCGLGLLVVIGMLYVTRFATKGLIRYLNYNVNLVKGGMKS</sequence>
<evidence type="ECO:0000256" key="1">
    <source>
        <dbReference type="SAM" id="Phobius"/>
    </source>
</evidence>
<feature type="transmembrane region" description="Helical" evidence="1">
    <location>
        <begin position="111"/>
        <end position="131"/>
    </location>
</feature>
<dbReference type="EMBL" id="FOTR01000005">
    <property type="protein sequence ID" value="SFL94638.1"/>
    <property type="molecule type" value="Genomic_DNA"/>
</dbReference>
<gene>
    <name evidence="2" type="ORF">SAMN04487943_105214</name>
</gene>
<keyword evidence="3" id="KW-1185">Reference proteome</keyword>
<proteinExistence type="predicted"/>
<keyword evidence="1" id="KW-0472">Membrane</keyword>
<keyword evidence="1" id="KW-0812">Transmembrane</keyword>
<keyword evidence="1" id="KW-1133">Transmembrane helix</keyword>
<evidence type="ECO:0000313" key="2">
    <source>
        <dbReference type="EMBL" id="SFL94638.1"/>
    </source>
</evidence>
<dbReference type="Proteomes" id="UP000198565">
    <property type="component" value="Unassembled WGS sequence"/>
</dbReference>
<protein>
    <submittedName>
        <fullName evidence="2">Uncharacterized membrane protein</fullName>
    </submittedName>
</protein>
<feature type="transmembrane region" description="Helical" evidence="1">
    <location>
        <begin position="137"/>
        <end position="160"/>
    </location>
</feature>
<evidence type="ECO:0000313" key="3">
    <source>
        <dbReference type="Proteomes" id="UP000198565"/>
    </source>
</evidence>
<dbReference type="Pfam" id="PF22564">
    <property type="entry name" value="HAAS"/>
    <property type="match status" value="1"/>
</dbReference>
<reference evidence="3" key="1">
    <citation type="submission" date="2016-10" db="EMBL/GenBank/DDBJ databases">
        <authorList>
            <person name="Varghese N."/>
            <person name="Submissions S."/>
        </authorList>
    </citation>
    <scope>NUCLEOTIDE SEQUENCE [LARGE SCALE GENOMIC DNA]</scope>
    <source>
        <strain evidence="3">CGMCC 1.4250</strain>
    </source>
</reference>
<name>A0A1I4LU76_9BACI</name>
<dbReference type="STRING" id="334253.SAMN04487943_105214"/>
<dbReference type="OrthoDB" id="9804829at2"/>
<dbReference type="RefSeq" id="WP_091483774.1">
    <property type="nucleotide sequence ID" value="NZ_FOTR01000005.1"/>
</dbReference>
<dbReference type="AlphaFoldDB" id="A0A1I4LU76"/>
<feature type="transmembrane region" description="Helical" evidence="1">
    <location>
        <begin position="81"/>
        <end position="104"/>
    </location>
</feature>